<evidence type="ECO:0000313" key="5">
    <source>
        <dbReference type="Proteomes" id="UP000432516"/>
    </source>
</evidence>
<dbReference type="EMBL" id="CYXP01000002">
    <property type="protein sequence ID" value="CUN00094.1"/>
    <property type="molecule type" value="Genomic_DNA"/>
</dbReference>
<reference evidence="2 4" key="1">
    <citation type="submission" date="2015-09" db="EMBL/GenBank/DDBJ databases">
        <authorList>
            <consortium name="Pathogen Informatics"/>
        </authorList>
    </citation>
    <scope>NUCLEOTIDE SEQUENCE [LARGE SCALE GENOMIC DNA]</scope>
    <source>
        <strain evidence="2 4">2789STDY5608872</strain>
    </source>
</reference>
<dbReference type="SUPFAM" id="SSF53067">
    <property type="entry name" value="Actin-like ATPase domain"/>
    <property type="match status" value="1"/>
</dbReference>
<dbReference type="AlphaFoldDB" id="A0A173TBG0"/>
<gene>
    <name evidence="2" type="primary">mlc_1</name>
    <name evidence="2" type="ORF">ERS852429_01518</name>
    <name evidence="3" type="ORF">GKD68_15285</name>
</gene>
<dbReference type="EMBL" id="WKNE01000012">
    <property type="protein sequence ID" value="MRZ56080.1"/>
    <property type="molecule type" value="Genomic_DNA"/>
</dbReference>
<comment type="similarity">
    <text evidence="1">Belongs to the ROK (NagC/XylR) family.</text>
</comment>
<dbReference type="InterPro" id="IPR043129">
    <property type="entry name" value="ATPase_NBD"/>
</dbReference>
<proteinExistence type="inferred from homology"/>
<reference evidence="3 5" key="2">
    <citation type="journal article" date="2019" name="Nat. Med.">
        <title>A library of human gut bacterial isolates paired with longitudinal multiomics data enables mechanistic microbiome research.</title>
        <authorList>
            <person name="Poyet M."/>
            <person name="Groussin M."/>
            <person name="Gibbons S.M."/>
            <person name="Avila-Pacheco J."/>
            <person name="Jiang X."/>
            <person name="Kearney S.M."/>
            <person name="Perrotta A.R."/>
            <person name="Berdy B."/>
            <person name="Zhao S."/>
            <person name="Lieberman T.D."/>
            <person name="Swanson P.K."/>
            <person name="Smith M."/>
            <person name="Roesemann S."/>
            <person name="Alexander J.E."/>
            <person name="Rich S.A."/>
            <person name="Livny J."/>
            <person name="Vlamakis H."/>
            <person name="Clish C."/>
            <person name="Bullock K."/>
            <person name="Deik A."/>
            <person name="Scott J."/>
            <person name="Pierce K.A."/>
            <person name="Xavier R.J."/>
            <person name="Alm E.J."/>
        </authorList>
    </citation>
    <scope>NUCLEOTIDE SEQUENCE [LARGE SCALE GENOMIC DNA]</scope>
    <source>
        <strain evidence="3 5">BIOML-A2</strain>
    </source>
</reference>
<accession>A0A173TBG0</accession>
<evidence type="ECO:0000313" key="2">
    <source>
        <dbReference type="EMBL" id="CUN00094.1"/>
    </source>
</evidence>
<name>A0A173TBG0_PARDI</name>
<dbReference type="RefSeq" id="WP_008772980.1">
    <property type="nucleotide sequence ID" value="NZ_CDRH01000244.1"/>
</dbReference>
<evidence type="ECO:0000313" key="4">
    <source>
        <dbReference type="Proteomes" id="UP000095591"/>
    </source>
</evidence>
<protein>
    <submittedName>
        <fullName evidence="2">Making large colonies protein</fullName>
    </submittedName>
    <submittedName>
        <fullName evidence="3">ROK family protein</fullName>
    </submittedName>
</protein>
<dbReference type="PANTHER" id="PTHR18964">
    <property type="entry name" value="ROK (REPRESSOR, ORF, KINASE) FAMILY"/>
    <property type="match status" value="1"/>
</dbReference>
<dbReference type="InterPro" id="IPR000600">
    <property type="entry name" value="ROK"/>
</dbReference>
<dbReference type="Pfam" id="PF00480">
    <property type="entry name" value="ROK"/>
    <property type="match status" value="1"/>
</dbReference>
<evidence type="ECO:0000313" key="3">
    <source>
        <dbReference type="EMBL" id="MRZ56080.1"/>
    </source>
</evidence>
<evidence type="ECO:0000256" key="1">
    <source>
        <dbReference type="ARBA" id="ARBA00006479"/>
    </source>
</evidence>
<sequence>MYTIAIDLGGTVVKIGLLSDGEIVDCVRLPSRLALGLAPNLPKIKEAIDRLLAAWRIDVAALRCIGLAFPGLVDPIHNRVISTNEKYDDACSISLDKWAWENWEVPFCMDNDARLAVAGEWWQGAARGKNNVVMMTIGTGIGTGVVIDGRLLYGQHFQAGSLGGHFVLDYKGRRCSCGNKGCVEALSSSFFLPTIIREHALLSESFKRDADIYDFKRIFRLAQEGNTDALLIRNECMDIWASAIITYIHAYDPEVVILGGGILKSQEVIIPYISKRVDELAWCPSGKVPIVPAILGDDAALFGLEYFMVKQQQNERICI</sequence>
<dbReference type="Proteomes" id="UP000095591">
    <property type="component" value="Unassembled WGS sequence"/>
</dbReference>
<dbReference type="PANTHER" id="PTHR18964:SF149">
    <property type="entry name" value="BIFUNCTIONAL UDP-N-ACETYLGLUCOSAMINE 2-EPIMERASE_N-ACETYLMANNOSAMINE KINASE"/>
    <property type="match status" value="1"/>
</dbReference>
<organism evidence="2 4">
    <name type="scientific">Parabacteroides distasonis</name>
    <dbReference type="NCBI Taxonomy" id="823"/>
    <lineage>
        <taxon>Bacteria</taxon>
        <taxon>Pseudomonadati</taxon>
        <taxon>Bacteroidota</taxon>
        <taxon>Bacteroidia</taxon>
        <taxon>Bacteroidales</taxon>
        <taxon>Tannerellaceae</taxon>
        <taxon>Parabacteroides</taxon>
    </lineage>
</organism>
<dbReference type="Proteomes" id="UP000432516">
    <property type="component" value="Unassembled WGS sequence"/>
</dbReference>
<dbReference type="Gene3D" id="3.30.420.40">
    <property type="match status" value="2"/>
</dbReference>